<proteinExistence type="predicted"/>
<evidence type="ECO:0008006" key="5">
    <source>
        <dbReference type="Google" id="ProtNLM"/>
    </source>
</evidence>
<evidence type="ECO:0000313" key="1">
    <source>
        <dbReference type="EMBL" id="AJE13573.1"/>
    </source>
</evidence>
<organism evidence="1 3">
    <name type="scientific">Stutzerimonas balearica DSM 6083</name>
    <dbReference type="NCBI Taxonomy" id="1123016"/>
    <lineage>
        <taxon>Bacteria</taxon>
        <taxon>Pseudomonadati</taxon>
        <taxon>Pseudomonadota</taxon>
        <taxon>Gammaproteobacteria</taxon>
        <taxon>Pseudomonadales</taxon>
        <taxon>Pseudomonadaceae</taxon>
        <taxon>Stutzerimonas</taxon>
    </lineage>
</organism>
<name>A0A8D3XXP2_9GAMM</name>
<dbReference type="GeneID" id="77258386"/>
<reference evidence="1 3" key="3">
    <citation type="journal article" name="Genome Announc.">
        <title>Complete Genome Sequence of Pseudomonas balearica DSM 6083T.</title>
        <authorList>
            <person name="Bennasar-Figueras A."/>
            <person name="Salva-Serra F."/>
            <person name="Jaen-Luchoro D."/>
            <person name="Segui C."/>
            <person name="Aliaga F."/>
            <person name="Busquets A."/>
            <person name="Gomila M."/>
            <person name="Moore E.R."/>
            <person name="Lalucat J."/>
        </authorList>
    </citation>
    <scope>NUCLEOTIDE SEQUENCE [LARGE SCALE GENOMIC DNA]</scope>
    <source>
        <strain evidence="3">DSM 6083</strain>
        <strain evidence="1">DSM6083</strain>
    </source>
</reference>
<dbReference type="EMBL" id="FNHO01000001">
    <property type="protein sequence ID" value="SDL91787.1"/>
    <property type="molecule type" value="Genomic_DNA"/>
</dbReference>
<protein>
    <recommendedName>
        <fullName evidence="5">Cytochrome oxidase Cu insertion factor, SCO1/SenC/PrrC family</fullName>
    </recommendedName>
</protein>
<dbReference type="Proteomes" id="UP000182276">
    <property type="component" value="Unassembled WGS sequence"/>
</dbReference>
<dbReference type="AlphaFoldDB" id="A0A8D3XXP2"/>
<dbReference type="RefSeq" id="WP_043217764.1">
    <property type="nucleotide sequence ID" value="NZ_CP007511.1"/>
</dbReference>
<gene>
    <name evidence="1" type="ORF">CL52_00380</name>
    <name evidence="2" type="ORF">SAMN05660875_10174</name>
</gene>
<accession>A0A8D3XXP2</accession>
<reference evidence="3" key="1">
    <citation type="submission" date="2014-03" db="EMBL/GenBank/DDBJ databases">
        <title>Complete genome of Pseudomonas balearica DSM 6083T, a sewage water isolate from an enrichment with 2-methylnaphthalene.</title>
        <authorList>
            <person name="Salva-Serra F."/>
            <person name="Jaen-Luchoro D."/>
            <person name="Busquets A."/>
            <person name="Pena A."/>
            <person name="Gomila M."/>
            <person name="Bosch R."/>
            <person name="Nogales B."/>
            <person name="Garcia-Valdes E."/>
            <person name="Lalucat J."/>
            <person name="Bennasar A."/>
        </authorList>
    </citation>
    <scope>NUCLEOTIDE SEQUENCE [LARGE SCALE GENOMIC DNA]</scope>
    <source>
        <strain evidence="3">DSM 6083</strain>
    </source>
</reference>
<sequence length="193" mass="20952">MNRLASFPAEAPRRGRGRLQLLLILAIVLLPMLLASAMYRFGFWVPDSRNYDGVLVADGRDRAALGVSAAATHRWELLVTAPDGCAQSCRQLVYLARQIHIGLARDAARAGHALASAGSLDAAYEAQLRAEYPQLARYPLDPAAYRSNGELPAGAQLWIVDPHGNLVLRYGSEANGKAILEDLRHLLKSSQIG</sequence>
<dbReference type="Proteomes" id="UP000031271">
    <property type="component" value="Chromosome"/>
</dbReference>
<dbReference type="EMBL" id="CP007511">
    <property type="protein sequence ID" value="AJE13573.1"/>
    <property type="molecule type" value="Genomic_DNA"/>
</dbReference>
<evidence type="ECO:0000313" key="4">
    <source>
        <dbReference type="Proteomes" id="UP000182276"/>
    </source>
</evidence>
<dbReference type="KEGG" id="pbm:CL52_00380"/>
<evidence type="ECO:0000313" key="3">
    <source>
        <dbReference type="Proteomes" id="UP000031271"/>
    </source>
</evidence>
<reference evidence="2 4" key="2">
    <citation type="submission" date="2016-10" db="EMBL/GenBank/DDBJ databases">
        <authorList>
            <person name="Varghese N."/>
            <person name="Submissions S."/>
        </authorList>
    </citation>
    <scope>NUCLEOTIDE SEQUENCE [LARGE SCALE GENOMIC DNA]</scope>
    <source>
        <strain evidence="2 4">DSM 6083</strain>
    </source>
</reference>
<keyword evidence="4" id="KW-1185">Reference proteome</keyword>
<evidence type="ECO:0000313" key="2">
    <source>
        <dbReference type="EMBL" id="SDL91787.1"/>
    </source>
</evidence>